<evidence type="ECO:0000313" key="2">
    <source>
        <dbReference type="EMBL" id="RKP21479.1"/>
    </source>
</evidence>
<name>A0A4V1J0G5_ROZAC</name>
<keyword evidence="1" id="KW-0812">Transmembrane</keyword>
<organism evidence="2 3">
    <name type="scientific">Rozella allomycis (strain CSF55)</name>
    <dbReference type="NCBI Taxonomy" id="988480"/>
    <lineage>
        <taxon>Eukaryota</taxon>
        <taxon>Fungi</taxon>
        <taxon>Fungi incertae sedis</taxon>
        <taxon>Cryptomycota</taxon>
        <taxon>Cryptomycota incertae sedis</taxon>
        <taxon>Rozella</taxon>
    </lineage>
</organism>
<accession>A0A4V1J0G5</accession>
<sequence length="373" mass="43220">MLYITLYPKVWRNTYISENALMPDYASTTFNINHWEQMKKIKSNFHSNLSFEDIQSLLPKHFCTFSDERYFSIQIPAYRTDGTEAVIFGFPFKESNIWGISMGVVLSNLFSSFNYMAKDVHLVFYRESLKDWLHSYYLEKEIVDIDEQECFGGILQAGLVLDIELPKESEQGKAYVKYEGPDGLLPNLDLLNSFFRIASGHGNIGLSSISYLLNNDVVGYFKGLFSILFSLGTRAIFHDSEHHGALLKYRIEAFTLGMMDSDGKNPNIDTRLYDLFPMIESLWRSVNNILERFHQSFFFYLLPDQLHYISISYYMPAVGLFILSQAIMSDISKHHTYDTLARFMLIAWIVTVSSYDFALVYICSPLFYITLLK</sequence>
<evidence type="ECO:0000256" key="1">
    <source>
        <dbReference type="SAM" id="Phobius"/>
    </source>
</evidence>
<dbReference type="PANTHER" id="PTHR13304">
    <property type="entry name" value="GLYCOSYLPHOSPHATIDYLINOSITOL ANCHOR ATTACHMENT 1 PROTEIN"/>
    <property type="match status" value="1"/>
</dbReference>
<keyword evidence="1" id="KW-1133">Transmembrane helix</keyword>
<dbReference type="GO" id="GO:0016255">
    <property type="term" value="P:attachment of GPI anchor to protein"/>
    <property type="evidence" value="ECO:0007669"/>
    <property type="project" value="TreeGrafter"/>
</dbReference>
<dbReference type="AlphaFoldDB" id="A0A4V1J0G5"/>
<dbReference type="InterPro" id="IPR007246">
    <property type="entry name" value="Gaa1"/>
</dbReference>
<dbReference type="Pfam" id="PF04114">
    <property type="entry name" value="Gaa1"/>
    <property type="match status" value="1"/>
</dbReference>
<proteinExistence type="predicted"/>
<feature type="transmembrane region" description="Helical" evidence="1">
    <location>
        <begin position="311"/>
        <end position="331"/>
    </location>
</feature>
<dbReference type="PANTHER" id="PTHR13304:SF0">
    <property type="entry name" value="GLYCOSYLPHOSPHATIDYLINOSITOL ANCHOR ATTACHMENT 1 PROTEIN"/>
    <property type="match status" value="1"/>
</dbReference>
<gene>
    <name evidence="2" type="ORF">ROZALSC1DRAFT_27121</name>
</gene>
<dbReference type="Proteomes" id="UP000281549">
    <property type="component" value="Unassembled WGS sequence"/>
</dbReference>
<dbReference type="GO" id="GO:0042765">
    <property type="term" value="C:GPI-anchor transamidase complex"/>
    <property type="evidence" value="ECO:0007669"/>
    <property type="project" value="InterPro"/>
</dbReference>
<reference evidence="3" key="1">
    <citation type="journal article" date="2018" name="Nat. Microbiol.">
        <title>Leveraging single-cell genomics to expand the fungal tree of life.</title>
        <authorList>
            <person name="Ahrendt S.R."/>
            <person name="Quandt C.A."/>
            <person name="Ciobanu D."/>
            <person name="Clum A."/>
            <person name="Salamov A."/>
            <person name="Andreopoulos B."/>
            <person name="Cheng J.F."/>
            <person name="Woyke T."/>
            <person name="Pelin A."/>
            <person name="Henrissat B."/>
            <person name="Reynolds N.K."/>
            <person name="Benny G.L."/>
            <person name="Smith M.E."/>
            <person name="James T.Y."/>
            <person name="Grigoriev I.V."/>
        </authorList>
    </citation>
    <scope>NUCLEOTIDE SEQUENCE [LARGE SCALE GENOMIC DNA]</scope>
    <source>
        <strain evidence="3">CSF55</strain>
    </source>
</reference>
<protein>
    <submittedName>
        <fullName evidence="2">Gaa1-domain-containing protein</fullName>
    </submittedName>
</protein>
<feature type="transmembrane region" description="Helical" evidence="1">
    <location>
        <begin position="343"/>
        <end position="369"/>
    </location>
</feature>
<dbReference type="EMBL" id="ML004951">
    <property type="protein sequence ID" value="RKP21479.1"/>
    <property type="molecule type" value="Genomic_DNA"/>
</dbReference>
<keyword evidence="1" id="KW-0472">Membrane</keyword>
<evidence type="ECO:0000313" key="3">
    <source>
        <dbReference type="Proteomes" id="UP000281549"/>
    </source>
</evidence>